<dbReference type="OrthoDB" id="4566419at2"/>
<dbReference type="Proteomes" id="UP000250079">
    <property type="component" value="Chromosome"/>
</dbReference>
<protein>
    <submittedName>
        <fullName evidence="1">Uncharacterized protein</fullName>
    </submittedName>
</protein>
<sequence length="287" mass="30674">MKSVDYRSRLVVFRMPLLLFGVTTIFAVGCSSSSSEDDPLLNNGGGNTLTFVTLIEAGSEPLRSLSVMSSADRFYSAVANAEEAVDFENIPSTDSVSASYDVSAEMTLLEDVVSLQLTPVLKSYSVAPNEFPATIDGRWNFTYTKFGELIDSVNTDSTGIARHNTLGVFMMPELILAVPDAEVGEGAIWTYQSAEPEGVVTNTVTVAQINDSIVKIDLQATILPSDVLASSGYSVTATTSYDTNTLLLIETELIRESSFEGEVSVNGQAGTLTSVVQNNFVVSEATP</sequence>
<reference evidence="1 2" key="1">
    <citation type="submission" date="2016-12" db="EMBL/GenBank/DDBJ databases">
        <authorList>
            <person name="Song W.-J."/>
            <person name="Kurnit D.M."/>
        </authorList>
    </citation>
    <scope>NUCLEOTIDE SEQUENCE [LARGE SCALE GENOMIC DNA]</scope>
    <source>
        <strain evidence="1 2">IMCC3135</strain>
    </source>
</reference>
<dbReference type="KEGG" id="gai:IMCC3135_23530"/>
<dbReference type="EMBL" id="CP018632">
    <property type="protein sequence ID" value="ASJ74775.1"/>
    <property type="molecule type" value="Genomic_DNA"/>
</dbReference>
<proteinExistence type="predicted"/>
<evidence type="ECO:0000313" key="1">
    <source>
        <dbReference type="EMBL" id="ASJ74775.1"/>
    </source>
</evidence>
<dbReference type="RefSeq" id="WP_088919762.1">
    <property type="nucleotide sequence ID" value="NZ_CP018632.1"/>
</dbReference>
<organism evidence="1 2">
    <name type="scientific">Granulosicoccus antarcticus IMCC3135</name>
    <dbReference type="NCBI Taxonomy" id="1192854"/>
    <lineage>
        <taxon>Bacteria</taxon>
        <taxon>Pseudomonadati</taxon>
        <taxon>Pseudomonadota</taxon>
        <taxon>Gammaproteobacteria</taxon>
        <taxon>Chromatiales</taxon>
        <taxon>Granulosicoccaceae</taxon>
        <taxon>Granulosicoccus</taxon>
    </lineage>
</organism>
<accession>A0A2Z2NW88</accession>
<evidence type="ECO:0000313" key="2">
    <source>
        <dbReference type="Proteomes" id="UP000250079"/>
    </source>
</evidence>
<name>A0A2Z2NW88_9GAMM</name>
<keyword evidence="2" id="KW-1185">Reference proteome</keyword>
<gene>
    <name evidence="1" type="ORF">IMCC3135_23530</name>
</gene>
<dbReference type="PROSITE" id="PS51257">
    <property type="entry name" value="PROKAR_LIPOPROTEIN"/>
    <property type="match status" value="1"/>
</dbReference>
<dbReference type="AlphaFoldDB" id="A0A2Z2NW88"/>